<dbReference type="Proteomes" id="UP001172155">
    <property type="component" value="Unassembled WGS sequence"/>
</dbReference>
<organism evidence="3 4">
    <name type="scientific">Schizothecium vesticola</name>
    <dbReference type="NCBI Taxonomy" id="314040"/>
    <lineage>
        <taxon>Eukaryota</taxon>
        <taxon>Fungi</taxon>
        <taxon>Dikarya</taxon>
        <taxon>Ascomycota</taxon>
        <taxon>Pezizomycotina</taxon>
        <taxon>Sordariomycetes</taxon>
        <taxon>Sordariomycetidae</taxon>
        <taxon>Sordariales</taxon>
        <taxon>Schizotheciaceae</taxon>
        <taxon>Schizothecium</taxon>
    </lineage>
</organism>
<protein>
    <recommendedName>
        <fullName evidence="5">Ubiquitin 3 binding protein But2 C-terminal domain-containing protein</fullName>
    </recommendedName>
</protein>
<sequence>MHVPTIPLLLTLVPSTLAAHSPPFPFPFRFNTTGTNLNITLPIAGLPRLPAWHPWAQPANHDRNRGRPWTPGRRRPGRIFSPAPSNITLTTLPTMIPPVSLQSYRVSTGSISCSSSSGLIAKSPGGAAEEDTTALVSFQLPGEARGRTCQLFFTCLVLGT</sequence>
<accession>A0AA40K9S1</accession>
<proteinExistence type="predicted"/>
<evidence type="ECO:0000256" key="2">
    <source>
        <dbReference type="SAM" id="SignalP"/>
    </source>
</evidence>
<reference evidence="3" key="1">
    <citation type="submission" date="2023-06" db="EMBL/GenBank/DDBJ databases">
        <title>Genome-scale phylogeny and comparative genomics of the fungal order Sordariales.</title>
        <authorList>
            <consortium name="Lawrence Berkeley National Laboratory"/>
            <person name="Hensen N."/>
            <person name="Bonometti L."/>
            <person name="Westerberg I."/>
            <person name="Brannstrom I.O."/>
            <person name="Guillou S."/>
            <person name="Cros-Aarteil S."/>
            <person name="Calhoun S."/>
            <person name="Haridas S."/>
            <person name="Kuo A."/>
            <person name="Mondo S."/>
            <person name="Pangilinan J."/>
            <person name="Riley R."/>
            <person name="LaButti K."/>
            <person name="Andreopoulos B."/>
            <person name="Lipzen A."/>
            <person name="Chen C."/>
            <person name="Yanf M."/>
            <person name="Daum C."/>
            <person name="Ng V."/>
            <person name="Clum A."/>
            <person name="Steindorff A."/>
            <person name="Ohm R."/>
            <person name="Martin F."/>
            <person name="Silar P."/>
            <person name="Natvig D."/>
            <person name="Lalanne C."/>
            <person name="Gautier V."/>
            <person name="Ament-velasquez S.L."/>
            <person name="Kruys A."/>
            <person name="Hutchinson M.I."/>
            <person name="Powell A.J."/>
            <person name="Barry K."/>
            <person name="Miller A.N."/>
            <person name="Grigoriev I.V."/>
            <person name="Debuchy R."/>
            <person name="Gladieux P."/>
            <person name="Thoren M.H."/>
            <person name="Johannesson H."/>
        </authorList>
    </citation>
    <scope>NUCLEOTIDE SEQUENCE</scope>
    <source>
        <strain evidence="3">SMH3187-1</strain>
    </source>
</reference>
<evidence type="ECO:0008006" key="5">
    <source>
        <dbReference type="Google" id="ProtNLM"/>
    </source>
</evidence>
<name>A0AA40K9S1_9PEZI</name>
<comment type="caution">
    <text evidence="3">The sequence shown here is derived from an EMBL/GenBank/DDBJ whole genome shotgun (WGS) entry which is preliminary data.</text>
</comment>
<keyword evidence="4" id="KW-1185">Reference proteome</keyword>
<keyword evidence="2" id="KW-0732">Signal</keyword>
<evidence type="ECO:0000313" key="4">
    <source>
        <dbReference type="Proteomes" id="UP001172155"/>
    </source>
</evidence>
<feature type="chain" id="PRO_5041372693" description="Ubiquitin 3 binding protein But2 C-terminal domain-containing protein" evidence="2">
    <location>
        <begin position="19"/>
        <end position="160"/>
    </location>
</feature>
<dbReference type="AlphaFoldDB" id="A0AA40K9S1"/>
<feature type="region of interest" description="Disordered" evidence="1">
    <location>
        <begin position="57"/>
        <end position="80"/>
    </location>
</feature>
<gene>
    <name evidence="3" type="ORF">B0T18DRAFT_402185</name>
</gene>
<evidence type="ECO:0000313" key="3">
    <source>
        <dbReference type="EMBL" id="KAK0751288.1"/>
    </source>
</evidence>
<feature type="signal peptide" evidence="2">
    <location>
        <begin position="1"/>
        <end position="18"/>
    </location>
</feature>
<evidence type="ECO:0000256" key="1">
    <source>
        <dbReference type="SAM" id="MobiDB-lite"/>
    </source>
</evidence>
<dbReference type="EMBL" id="JAUKUD010000002">
    <property type="protein sequence ID" value="KAK0751288.1"/>
    <property type="molecule type" value="Genomic_DNA"/>
</dbReference>